<dbReference type="AlphaFoldDB" id="A0A0C3L2M8"/>
<dbReference type="Gene3D" id="3.30.30.30">
    <property type="match status" value="1"/>
</dbReference>
<accession>A0A0C3L2M8</accession>
<sequence>DPKNTVFSAKRLIGRRTEESDVNKDMKHWAFGIVDRSCRSVIEVTHKDDKKQFLRNTPEEISAMILGKMKQTAEAYLGEKVTHGVVTVPAYFNDAQRQATKDAGSIAGLTIICIVNEPTAAVIACGLDKNSRGADESQIIVYDLDGGTFNISLLSVDDGVFEVLATAGDPHLGGEDFDDRIVDYMVKQYKKKIGTDVSKDYRALGKLKREVKKAKRTLSYQMSNKLAESLEGGNDFSGTPTRTKFEEINNKPVAQVLKDGRHRRRRPRWGLHSYLQGSISRQGLLQRQGTF</sequence>
<dbReference type="Gene3D" id="3.90.640.10">
    <property type="entry name" value="Actin, Chain A, domain 4"/>
    <property type="match status" value="1"/>
</dbReference>
<feature type="non-terminal residue" evidence="10">
    <location>
        <position position="1"/>
    </location>
</feature>
<dbReference type="FunFam" id="3.90.640.10:FF:000153">
    <property type="entry name" value="Endoplasmic reticulum chaperone BiP"/>
    <property type="match status" value="1"/>
</dbReference>
<evidence type="ECO:0000256" key="8">
    <source>
        <dbReference type="ARBA" id="ARBA00023186"/>
    </source>
</evidence>
<dbReference type="GO" id="GO:0005524">
    <property type="term" value="F:ATP binding"/>
    <property type="evidence" value="ECO:0007669"/>
    <property type="project" value="UniProtKB-KW"/>
</dbReference>
<dbReference type="PRINTS" id="PR00301">
    <property type="entry name" value="HEATSHOCK70"/>
</dbReference>
<keyword evidence="5" id="KW-0547">Nucleotide-binding</keyword>
<dbReference type="OrthoDB" id="2401965at2759"/>
<comment type="subcellular location">
    <subcellularLocation>
        <location evidence="1">Endoplasmic reticulum lumen</location>
    </subcellularLocation>
</comment>
<dbReference type="Pfam" id="PF00012">
    <property type="entry name" value="HSP70"/>
    <property type="match status" value="1"/>
</dbReference>
<reference evidence="11" key="2">
    <citation type="submission" date="2015-01" db="EMBL/GenBank/DDBJ databases">
        <title>Evolutionary Origins and Diversification of the Mycorrhizal Mutualists.</title>
        <authorList>
            <consortium name="DOE Joint Genome Institute"/>
            <consortium name="Mycorrhizal Genomics Consortium"/>
            <person name="Kohler A."/>
            <person name="Kuo A."/>
            <person name="Nagy L.G."/>
            <person name="Floudas D."/>
            <person name="Copeland A."/>
            <person name="Barry K.W."/>
            <person name="Cichocki N."/>
            <person name="Veneault-Fourrey C."/>
            <person name="LaButti K."/>
            <person name="Lindquist E.A."/>
            <person name="Lipzen A."/>
            <person name="Lundell T."/>
            <person name="Morin E."/>
            <person name="Murat C."/>
            <person name="Riley R."/>
            <person name="Ohm R."/>
            <person name="Sun H."/>
            <person name="Tunlid A."/>
            <person name="Henrissat B."/>
            <person name="Grigoriev I.V."/>
            <person name="Hibbett D.S."/>
            <person name="Martin F."/>
        </authorList>
    </citation>
    <scope>NUCLEOTIDE SEQUENCE [LARGE SCALE GENOMIC DNA]</scope>
    <source>
        <strain evidence="11">MUT 4182</strain>
    </source>
</reference>
<evidence type="ECO:0000256" key="4">
    <source>
        <dbReference type="ARBA" id="ARBA00022729"/>
    </source>
</evidence>
<keyword evidence="11" id="KW-1185">Reference proteome</keyword>
<reference evidence="10 11" key="1">
    <citation type="submission" date="2014-04" db="EMBL/GenBank/DDBJ databases">
        <authorList>
            <consortium name="DOE Joint Genome Institute"/>
            <person name="Kuo A."/>
            <person name="Girlanda M."/>
            <person name="Perotto S."/>
            <person name="Kohler A."/>
            <person name="Nagy L.G."/>
            <person name="Floudas D."/>
            <person name="Copeland A."/>
            <person name="Barry K.W."/>
            <person name="Cichocki N."/>
            <person name="Veneault-Fourrey C."/>
            <person name="LaButti K."/>
            <person name="Lindquist E.A."/>
            <person name="Lipzen A."/>
            <person name="Lundell T."/>
            <person name="Morin E."/>
            <person name="Murat C."/>
            <person name="Sun H."/>
            <person name="Tunlid A."/>
            <person name="Henrissat B."/>
            <person name="Grigoriev I.V."/>
            <person name="Hibbett D.S."/>
            <person name="Martin F."/>
            <person name="Nordberg H.P."/>
            <person name="Cantor M.N."/>
            <person name="Hua S.X."/>
        </authorList>
    </citation>
    <scope>NUCLEOTIDE SEQUENCE [LARGE SCALE GENOMIC DNA]</scope>
    <source>
        <strain evidence="10 11">MUT 4182</strain>
    </source>
</reference>
<evidence type="ECO:0000313" key="10">
    <source>
        <dbReference type="EMBL" id="KIO15982.1"/>
    </source>
</evidence>
<dbReference type="STRING" id="1051891.A0A0C3L2M8"/>
<dbReference type="GO" id="GO:0140662">
    <property type="term" value="F:ATP-dependent protein folding chaperone"/>
    <property type="evidence" value="ECO:0007669"/>
    <property type="project" value="InterPro"/>
</dbReference>
<evidence type="ECO:0000313" key="11">
    <source>
        <dbReference type="Proteomes" id="UP000054248"/>
    </source>
</evidence>
<dbReference type="EMBL" id="KN823725">
    <property type="protein sequence ID" value="KIO15982.1"/>
    <property type="molecule type" value="Genomic_DNA"/>
</dbReference>
<comment type="catalytic activity">
    <reaction evidence="9">
        <text>ATP + H2O = ADP + phosphate + H(+)</text>
        <dbReference type="Rhea" id="RHEA:13065"/>
        <dbReference type="ChEBI" id="CHEBI:15377"/>
        <dbReference type="ChEBI" id="CHEBI:15378"/>
        <dbReference type="ChEBI" id="CHEBI:30616"/>
        <dbReference type="ChEBI" id="CHEBI:43474"/>
        <dbReference type="ChEBI" id="CHEBI:456216"/>
        <dbReference type="EC" id="3.6.4.10"/>
    </reaction>
</comment>
<dbReference type="FunFam" id="3.30.30.30:FF:000005">
    <property type="entry name" value="Heat shock protein ssb1"/>
    <property type="match status" value="1"/>
</dbReference>
<evidence type="ECO:0000256" key="9">
    <source>
        <dbReference type="ARBA" id="ARBA00048056"/>
    </source>
</evidence>
<dbReference type="SUPFAM" id="SSF53067">
    <property type="entry name" value="Actin-like ATPase domain"/>
    <property type="match status" value="2"/>
</dbReference>
<dbReference type="GO" id="GO:0005788">
    <property type="term" value="C:endoplasmic reticulum lumen"/>
    <property type="evidence" value="ECO:0007669"/>
    <property type="project" value="UniProtKB-SubCell"/>
</dbReference>
<keyword evidence="4" id="KW-0732">Signal</keyword>
<evidence type="ECO:0000256" key="1">
    <source>
        <dbReference type="ARBA" id="ARBA00004319"/>
    </source>
</evidence>
<dbReference type="Proteomes" id="UP000054248">
    <property type="component" value="Unassembled WGS sequence"/>
</dbReference>
<proteinExistence type="inferred from homology"/>
<keyword evidence="6" id="KW-0256">Endoplasmic reticulum</keyword>
<evidence type="ECO:0000256" key="2">
    <source>
        <dbReference type="ARBA" id="ARBA00007381"/>
    </source>
</evidence>
<dbReference type="FunFam" id="3.30.420.40:FF:000545">
    <property type="entry name" value="Endoplasmic reticulum chaperone BiP"/>
    <property type="match status" value="1"/>
</dbReference>
<keyword evidence="8" id="KW-0143">Chaperone</keyword>
<dbReference type="PANTHER" id="PTHR19375">
    <property type="entry name" value="HEAT SHOCK PROTEIN 70KDA"/>
    <property type="match status" value="1"/>
</dbReference>
<dbReference type="EC" id="3.6.4.10" evidence="3"/>
<name>A0A0C3L2M8_9AGAM</name>
<evidence type="ECO:0000256" key="6">
    <source>
        <dbReference type="ARBA" id="ARBA00022824"/>
    </source>
</evidence>
<dbReference type="InterPro" id="IPR013126">
    <property type="entry name" value="Hsp_70_fam"/>
</dbReference>
<keyword evidence="7" id="KW-0067">ATP-binding</keyword>
<dbReference type="InterPro" id="IPR043129">
    <property type="entry name" value="ATPase_NBD"/>
</dbReference>
<protein>
    <recommendedName>
        <fullName evidence="3">non-chaperonin molecular chaperone ATPase</fullName>
        <ecNumber evidence="3">3.6.4.10</ecNumber>
    </recommendedName>
</protein>
<gene>
    <name evidence="10" type="ORF">M407DRAFT_86562</name>
</gene>
<dbReference type="Gene3D" id="3.30.420.40">
    <property type="match status" value="2"/>
</dbReference>
<evidence type="ECO:0000256" key="5">
    <source>
        <dbReference type="ARBA" id="ARBA00022741"/>
    </source>
</evidence>
<dbReference type="HOGENOM" id="CLU_005965_0_3_1"/>
<comment type="similarity">
    <text evidence="2">Belongs to the heat shock protein 70 family.</text>
</comment>
<organism evidence="10 11">
    <name type="scientific">Tulasnella calospora MUT 4182</name>
    <dbReference type="NCBI Taxonomy" id="1051891"/>
    <lineage>
        <taxon>Eukaryota</taxon>
        <taxon>Fungi</taxon>
        <taxon>Dikarya</taxon>
        <taxon>Basidiomycota</taxon>
        <taxon>Agaricomycotina</taxon>
        <taxon>Agaricomycetes</taxon>
        <taxon>Cantharellales</taxon>
        <taxon>Tulasnellaceae</taxon>
        <taxon>Tulasnella</taxon>
    </lineage>
</organism>
<evidence type="ECO:0000256" key="3">
    <source>
        <dbReference type="ARBA" id="ARBA00012554"/>
    </source>
</evidence>
<evidence type="ECO:0000256" key="7">
    <source>
        <dbReference type="ARBA" id="ARBA00022840"/>
    </source>
</evidence>